<reference evidence="7 8" key="1">
    <citation type="submission" date="2019-12" db="EMBL/GenBank/DDBJ databases">
        <authorList>
            <person name="Alioto T."/>
            <person name="Alioto T."/>
            <person name="Gomez Garrido J."/>
        </authorList>
    </citation>
    <scope>NUCLEOTIDE SEQUENCE [LARGE SCALE GENOMIC DNA]</scope>
</reference>
<proteinExistence type="inferred from homology"/>
<comment type="subcellular location">
    <subcellularLocation>
        <location evidence="1">Membrane</location>
        <topology evidence="1">Multi-pass membrane protein</topology>
    </subcellularLocation>
</comment>
<organism evidence="7 8">
    <name type="scientific">Olea europaea subsp. europaea</name>
    <dbReference type="NCBI Taxonomy" id="158383"/>
    <lineage>
        <taxon>Eukaryota</taxon>
        <taxon>Viridiplantae</taxon>
        <taxon>Streptophyta</taxon>
        <taxon>Embryophyta</taxon>
        <taxon>Tracheophyta</taxon>
        <taxon>Spermatophyta</taxon>
        <taxon>Magnoliopsida</taxon>
        <taxon>eudicotyledons</taxon>
        <taxon>Gunneridae</taxon>
        <taxon>Pentapetalae</taxon>
        <taxon>asterids</taxon>
        <taxon>lamiids</taxon>
        <taxon>Lamiales</taxon>
        <taxon>Oleaceae</taxon>
        <taxon>Oleeae</taxon>
        <taxon>Olea</taxon>
    </lineage>
</organism>
<dbReference type="PANTHER" id="PTHR21355:SF0">
    <property type="entry name" value="G-PROTEIN COUPLED RECEPTOR-ASSOCIATED PROTEIN LMBRD2"/>
    <property type="match status" value="1"/>
</dbReference>
<name>A0A8S0SZL0_OLEEU</name>
<keyword evidence="3 6" id="KW-0812">Transmembrane</keyword>
<keyword evidence="8" id="KW-1185">Reference proteome</keyword>
<evidence type="ECO:0000256" key="5">
    <source>
        <dbReference type="ARBA" id="ARBA00023136"/>
    </source>
</evidence>
<dbReference type="InterPro" id="IPR006876">
    <property type="entry name" value="LMBR1-like_membr_prot"/>
</dbReference>
<dbReference type="Gramene" id="OE9A065105T1">
    <property type="protein sequence ID" value="OE9A065105C1"/>
    <property type="gene ID" value="OE9A065105"/>
</dbReference>
<evidence type="ECO:0000313" key="7">
    <source>
        <dbReference type="EMBL" id="CAA2997917.1"/>
    </source>
</evidence>
<dbReference type="InterPro" id="IPR051584">
    <property type="entry name" value="GPCR-associated_LMBR1"/>
</dbReference>
<feature type="transmembrane region" description="Helical" evidence="6">
    <location>
        <begin position="400"/>
        <end position="421"/>
    </location>
</feature>
<comment type="similarity">
    <text evidence="2">Belongs to the LIMR family.</text>
</comment>
<dbReference type="GO" id="GO:0016020">
    <property type="term" value="C:membrane"/>
    <property type="evidence" value="ECO:0007669"/>
    <property type="project" value="UniProtKB-SubCell"/>
</dbReference>
<evidence type="ECO:0000256" key="2">
    <source>
        <dbReference type="ARBA" id="ARBA00010487"/>
    </source>
</evidence>
<dbReference type="EMBL" id="CACTIH010005573">
    <property type="protein sequence ID" value="CAA2997917.1"/>
    <property type="molecule type" value="Genomic_DNA"/>
</dbReference>
<dbReference type="AlphaFoldDB" id="A0A8S0SZL0"/>
<dbReference type="PANTHER" id="PTHR21355">
    <property type="entry name" value="G-PROTEIN COUPLED RECEPTOR-ASSOCIATED PROTEIN LMBRD2"/>
    <property type="match status" value="1"/>
</dbReference>
<dbReference type="Pfam" id="PF04791">
    <property type="entry name" value="LMBR1"/>
    <property type="match status" value="1"/>
</dbReference>
<accession>A0A8S0SZL0</accession>
<sequence>MENGKVKIIEEDSMMEEYPTCKHSGMKNWKIAVQECPCQLQVSPSSSSKEEKRLEHAVEDVPINRLNQEKKSVVELERERKEKEITENSPEPVIFEVIDEFEKHHRRSSEIPTPAIRDSMNQMWVRHGHAAKEGHRRSYSSVSSSREVVGSLEGSVNGLQVLESILVDGIQQGSCREEPMLEPQGLGRVMELTIKDRSEQTDESAVILNGPQGRTNRTVWGPMNKTLVSAGATKYRKKGRIDICIVKSDYTGIAQATSKQMSKRDPLRPLMDIIDNMLVQMFNLYFPISHFKEDPSFKPQGGRLGENDMDYDSDEKSMAILRRHLRQACEEYYRCKSEYLACVTETLELEDTIKNYERRDTTGWKYVSSFRSERTGKFGPCLDTIELVWRCILWKQLKKVFAVILGCMSVAILLAEATLLLGGVDLSLFSVLIKSVGNEEVVVQVFAFVPLMYMCVCTY</sequence>
<keyword evidence="4 6" id="KW-1133">Transmembrane helix</keyword>
<protein>
    <submittedName>
        <fullName evidence="7">LMBR1 domain-containing protein 2-B</fullName>
    </submittedName>
</protein>
<evidence type="ECO:0000313" key="8">
    <source>
        <dbReference type="Proteomes" id="UP000594638"/>
    </source>
</evidence>
<comment type="caution">
    <text evidence="7">The sequence shown here is derived from an EMBL/GenBank/DDBJ whole genome shotgun (WGS) entry which is preliminary data.</text>
</comment>
<gene>
    <name evidence="7" type="ORF">OLEA9_A065105</name>
</gene>
<dbReference type="Proteomes" id="UP000594638">
    <property type="component" value="Unassembled WGS sequence"/>
</dbReference>
<evidence type="ECO:0000256" key="4">
    <source>
        <dbReference type="ARBA" id="ARBA00022989"/>
    </source>
</evidence>
<dbReference type="OrthoDB" id="203099at2759"/>
<evidence type="ECO:0000256" key="1">
    <source>
        <dbReference type="ARBA" id="ARBA00004141"/>
    </source>
</evidence>
<evidence type="ECO:0000256" key="3">
    <source>
        <dbReference type="ARBA" id="ARBA00022692"/>
    </source>
</evidence>
<evidence type="ECO:0000256" key="6">
    <source>
        <dbReference type="SAM" id="Phobius"/>
    </source>
</evidence>
<keyword evidence="5 6" id="KW-0472">Membrane</keyword>